<feature type="binding site" evidence="4">
    <location>
        <begin position="68"/>
        <end position="72"/>
    </location>
    <ligand>
        <name>D-ribulose 5-phosphate</name>
        <dbReference type="ChEBI" id="CHEBI:58121"/>
    </ligand>
</feature>
<dbReference type="InterPro" id="IPR036569">
    <property type="entry name" value="RpiB_LacA_LacB_sf"/>
</dbReference>
<feature type="binding site" evidence="4">
    <location>
        <begin position="10"/>
        <end position="11"/>
    </location>
    <ligand>
        <name>D-ribulose 5-phosphate</name>
        <dbReference type="ChEBI" id="CHEBI:58121"/>
    </ligand>
</feature>
<feature type="active site" description="Proton acceptor" evidence="3">
    <location>
        <position position="67"/>
    </location>
</feature>
<feature type="active site" description="Proton donor" evidence="3">
    <location>
        <position position="100"/>
    </location>
</feature>
<feature type="binding site" evidence="4">
    <location>
        <position position="101"/>
    </location>
    <ligand>
        <name>D-ribulose 5-phosphate</name>
        <dbReference type="ChEBI" id="CHEBI:58121"/>
    </ligand>
</feature>
<evidence type="ECO:0000256" key="1">
    <source>
        <dbReference type="ARBA" id="ARBA00008754"/>
    </source>
</evidence>
<accession>A0A239CL77</accession>
<evidence type="ECO:0000313" key="6">
    <source>
        <dbReference type="Proteomes" id="UP000198432"/>
    </source>
</evidence>
<protein>
    <submittedName>
        <fullName evidence="5">Ribose 5-phosphate isomerase B</fullName>
    </submittedName>
</protein>
<dbReference type="Proteomes" id="UP000198432">
    <property type="component" value="Unassembled WGS sequence"/>
</dbReference>
<evidence type="ECO:0000256" key="4">
    <source>
        <dbReference type="PIRSR" id="PIRSR005384-2"/>
    </source>
</evidence>
<keyword evidence="6" id="KW-1185">Reference proteome</keyword>
<evidence type="ECO:0000256" key="3">
    <source>
        <dbReference type="PIRSR" id="PIRSR005384-1"/>
    </source>
</evidence>
<dbReference type="NCBIfam" id="TIGR01120">
    <property type="entry name" value="rpiB"/>
    <property type="match status" value="1"/>
</dbReference>
<dbReference type="InterPro" id="IPR004785">
    <property type="entry name" value="RpiB"/>
</dbReference>
<dbReference type="OrthoDB" id="1778624at2"/>
<dbReference type="AlphaFoldDB" id="A0A239CL77"/>
<name>A0A239CL77_9BACT</name>
<dbReference type="PANTHER" id="PTHR30345:SF0">
    <property type="entry name" value="DNA DAMAGE-REPAIR_TOLERATION PROTEIN DRT102"/>
    <property type="match status" value="1"/>
</dbReference>
<feature type="binding site" evidence="4">
    <location>
        <position position="134"/>
    </location>
    <ligand>
        <name>D-ribulose 5-phosphate</name>
        <dbReference type="ChEBI" id="CHEBI:58121"/>
    </ligand>
</feature>
<evidence type="ECO:0000313" key="5">
    <source>
        <dbReference type="EMBL" id="SNS20860.1"/>
    </source>
</evidence>
<keyword evidence="2 5" id="KW-0413">Isomerase</keyword>
<organism evidence="5 6">
    <name type="scientific">Pontibacter ummariensis</name>
    <dbReference type="NCBI Taxonomy" id="1610492"/>
    <lineage>
        <taxon>Bacteria</taxon>
        <taxon>Pseudomonadati</taxon>
        <taxon>Bacteroidota</taxon>
        <taxon>Cytophagia</taxon>
        <taxon>Cytophagales</taxon>
        <taxon>Hymenobacteraceae</taxon>
        <taxon>Pontibacter</taxon>
    </lineage>
</organism>
<sequence>MALKIAIGGDHAGYSYKGIIKGELQELGYLVQDFGPDSEASVDYPDHVHPLAKAVVSKEVDFGILVCGSGNGVAITANKYQEVRAALCWQSELAKLAREHNNANVLCIPARFVTVDEAKEMVRVFLTTAFEGGRHQTRVDKITTC</sequence>
<dbReference type="EMBL" id="FZOQ01000003">
    <property type="protein sequence ID" value="SNS20860.1"/>
    <property type="molecule type" value="Genomic_DNA"/>
</dbReference>
<gene>
    <name evidence="5" type="ORF">SAMN06296052_103122</name>
</gene>
<dbReference type="PIRSF" id="PIRSF005384">
    <property type="entry name" value="RpiB_LacA_B"/>
    <property type="match status" value="1"/>
</dbReference>
<dbReference type="GO" id="GO:0019316">
    <property type="term" value="P:D-allose catabolic process"/>
    <property type="evidence" value="ECO:0007669"/>
    <property type="project" value="TreeGrafter"/>
</dbReference>
<dbReference type="Gene3D" id="3.40.1400.10">
    <property type="entry name" value="Sugar-phosphate isomerase, RpiB/LacA/LacB"/>
    <property type="match status" value="1"/>
</dbReference>
<proteinExistence type="inferred from homology"/>
<feature type="binding site" evidence="4">
    <location>
        <position position="138"/>
    </location>
    <ligand>
        <name>D-ribulose 5-phosphate</name>
        <dbReference type="ChEBI" id="CHEBI:58121"/>
    </ligand>
</feature>
<dbReference type="SUPFAM" id="SSF89623">
    <property type="entry name" value="Ribose/Galactose isomerase RpiB/AlsB"/>
    <property type="match status" value="1"/>
</dbReference>
<dbReference type="NCBIfam" id="NF004051">
    <property type="entry name" value="PRK05571.1"/>
    <property type="match status" value="1"/>
</dbReference>
<dbReference type="RefSeq" id="WP_089318011.1">
    <property type="nucleotide sequence ID" value="NZ_FZOQ01000003.1"/>
</dbReference>
<dbReference type="NCBIfam" id="TIGR00689">
    <property type="entry name" value="rpiB_lacA_lacB"/>
    <property type="match status" value="1"/>
</dbReference>
<feature type="binding site" evidence="4">
    <location>
        <position position="111"/>
    </location>
    <ligand>
        <name>D-ribulose 5-phosphate</name>
        <dbReference type="ChEBI" id="CHEBI:58121"/>
    </ligand>
</feature>
<dbReference type="PANTHER" id="PTHR30345">
    <property type="entry name" value="RIBOSE-5-PHOSPHATE ISOMERASE B"/>
    <property type="match status" value="1"/>
</dbReference>
<reference evidence="6" key="1">
    <citation type="submission" date="2017-06" db="EMBL/GenBank/DDBJ databases">
        <authorList>
            <person name="Varghese N."/>
            <person name="Submissions S."/>
        </authorList>
    </citation>
    <scope>NUCLEOTIDE SEQUENCE [LARGE SCALE GENOMIC DNA]</scope>
    <source>
        <strain evidence="6">NKM1</strain>
    </source>
</reference>
<dbReference type="GO" id="GO:0004751">
    <property type="term" value="F:ribose-5-phosphate isomerase activity"/>
    <property type="evidence" value="ECO:0007669"/>
    <property type="project" value="TreeGrafter"/>
</dbReference>
<dbReference type="InterPro" id="IPR003500">
    <property type="entry name" value="RpiB_LacA_LacB"/>
</dbReference>
<dbReference type="GO" id="GO:0009052">
    <property type="term" value="P:pentose-phosphate shunt, non-oxidative branch"/>
    <property type="evidence" value="ECO:0007669"/>
    <property type="project" value="TreeGrafter"/>
</dbReference>
<dbReference type="Pfam" id="PF02502">
    <property type="entry name" value="LacAB_rpiB"/>
    <property type="match status" value="1"/>
</dbReference>
<evidence type="ECO:0000256" key="2">
    <source>
        <dbReference type="ARBA" id="ARBA00023235"/>
    </source>
</evidence>
<comment type="similarity">
    <text evidence="1">Belongs to the LacAB/RpiB family.</text>
</comment>